<dbReference type="InterPro" id="IPR046531">
    <property type="entry name" value="DUF6596"/>
</dbReference>
<dbReference type="InterPro" id="IPR007627">
    <property type="entry name" value="RNA_pol_sigma70_r2"/>
</dbReference>
<gene>
    <name evidence="3" type="ORF">BWR60_11605</name>
</gene>
<dbReference type="SUPFAM" id="SSF88659">
    <property type="entry name" value="Sigma3 and sigma4 domains of RNA polymerase sigma factors"/>
    <property type="match status" value="1"/>
</dbReference>
<evidence type="ECO:0000259" key="1">
    <source>
        <dbReference type="Pfam" id="PF04542"/>
    </source>
</evidence>
<feature type="domain" description="DUF6596" evidence="2">
    <location>
        <begin position="180"/>
        <end position="281"/>
    </location>
</feature>
<protein>
    <submittedName>
        <fullName evidence="3">RNA polymerase subunit sigma-70</fullName>
    </submittedName>
</protein>
<dbReference type="Proteomes" id="UP000196655">
    <property type="component" value="Unassembled WGS sequence"/>
</dbReference>
<organism evidence="3 4">
    <name type="scientific">Inquilinus limosus</name>
    <dbReference type="NCBI Taxonomy" id="171674"/>
    <lineage>
        <taxon>Bacteria</taxon>
        <taxon>Pseudomonadati</taxon>
        <taxon>Pseudomonadota</taxon>
        <taxon>Alphaproteobacteria</taxon>
        <taxon>Rhodospirillales</taxon>
        <taxon>Rhodospirillaceae</taxon>
        <taxon>Inquilinus</taxon>
    </lineage>
</organism>
<dbReference type="PANTHER" id="PTHR47756:SF2">
    <property type="entry name" value="BLL6612 PROTEIN"/>
    <property type="match status" value="1"/>
</dbReference>
<dbReference type="InterPro" id="IPR013324">
    <property type="entry name" value="RNA_pol_sigma_r3/r4-like"/>
</dbReference>
<dbReference type="STRING" id="1122125.GCA_000423185_06566"/>
<dbReference type="OrthoDB" id="9780299at2"/>
<evidence type="ECO:0000313" key="3">
    <source>
        <dbReference type="EMBL" id="OWJ67172.1"/>
    </source>
</evidence>
<accession>A0A211ZPH3</accession>
<evidence type="ECO:0000259" key="2">
    <source>
        <dbReference type="Pfam" id="PF20239"/>
    </source>
</evidence>
<dbReference type="InterPro" id="IPR013325">
    <property type="entry name" value="RNA_pol_sigma_r2"/>
</dbReference>
<dbReference type="AlphaFoldDB" id="A0A211ZPH3"/>
<dbReference type="GO" id="GO:0006352">
    <property type="term" value="P:DNA-templated transcription initiation"/>
    <property type="evidence" value="ECO:0007669"/>
    <property type="project" value="InterPro"/>
</dbReference>
<name>A0A211ZPH3_9PROT</name>
<dbReference type="Gene3D" id="1.10.1740.10">
    <property type="match status" value="1"/>
</dbReference>
<proteinExistence type="predicted"/>
<dbReference type="Pfam" id="PF04542">
    <property type="entry name" value="Sigma70_r2"/>
    <property type="match status" value="1"/>
</dbReference>
<evidence type="ECO:0000313" key="4">
    <source>
        <dbReference type="Proteomes" id="UP000196655"/>
    </source>
</evidence>
<keyword evidence="4" id="KW-1185">Reference proteome</keyword>
<feature type="domain" description="RNA polymerase sigma-70 region 2" evidence="1">
    <location>
        <begin position="17"/>
        <end position="75"/>
    </location>
</feature>
<dbReference type="SUPFAM" id="SSF88946">
    <property type="entry name" value="Sigma2 domain of RNA polymerase sigma factors"/>
    <property type="match status" value="1"/>
</dbReference>
<dbReference type="GO" id="GO:0003700">
    <property type="term" value="F:DNA-binding transcription factor activity"/>
    <property type="evidence" value="ECO:0007669"/>
    <property type="project" value="InterPro"/>
</dbReference>
<dbReference type="EMBL" id="NHON01000016">
    <property type="protein sequence ID" value="OWJ67172.1"/>
    <property type="molecule type" value="Genomic_DNA"/>
</dbReference>
<comment type="caution">
    <text evidence="3">The sequence shown here is derived from an EMBL/GenBank/DDBJ whole genome shotgun (WGS) entry which is preliminary data.</text>
</comment>
<dbReference type="PANTHER" id="PTHR47756">
    <property type="entry name" value="BLL6612 PROTEIN-RELATED"/>
    <property type="match status" value="1"/>
</dbReference>
<dbReference type="RefSeq" id="WP_088151176.1">
    <property type="nucleotide sequence ID" value="NZ_NHON01000016.1"/>
</dbReference>
<sequence length="406" mass="44280">MSTDTRRAIERAARDSYGRLVTFLAARSRDIAAAEDALADAFRAALETWPRDGLPGRPEAWLLTAARRRLIDRARHIQVQAEAVPDLRIVAEEAEALAEADRFPDERLKLLFVCAHPAIDPAIHTPLMLQTVLGLDAARIASAFLVSPAAMGQRLSRAKAKIRDAGIGFELPEARELPPRLDAVLEAIYAAYGSGWDDVAGADPRRRGLAAEAIDLGRMLRPLLPAEPEVEGLLALMLHCEARREARRGPDGGYVPLSEQDTVRWSAPMIAEAERILSAAAQDKRFGRFQLEAAIQSVHAQRARTGRTDWEAIALLYEGLVRLAPTIGARVGQAAAVAEARDAAAGWALLQAIPAEAVAGYQPYWALAAHLLRRLGQSADAAYERAIGLCEDPAMRAFLLRRRDRA</sequence>
<reference evidence="4" key="1">
    <citation type="submission" date="2017-05" db="EMBL/GenBank/DDBJ databases">
        <authorList>
            <person name="Macchi M."/>
            <person name="Festa S."/>
            <person name="Coppotelli B.M."/>
            <person name="Morelli I.S."/>
        </authorList>
    </citation>
    <scope>NUCLEOTIDE SEQUENCE [LARGE SCALE GENOMIC DNA]</scope>
    <source>
        <strain evidence="4">I</strain>
    </source>
</reference>
<dbReference type="Pfam" id="PF20239">
    <property type="entry name" value="DUF6596"/>
    <property type="match status" value="1"/>
</dbReference>